<evidence type="ECO:0000256" key="3">
    <source>
        <dbReference type="SAM" id="Phobius"/>
    </source>
</evidence>
<accession>A0A1E5XV56</accession>
<organism evidence="5 6">
    <name type="scientific">Devosia insulae DS-56</name>
    <dbReference type="NCBI Taxonomy" id="1116389"/>
    <lineage>
        <taxon>Bacteria</taxon>
        <taxon>Pseudomonadati</taxon>
        <taxon>Pseudomonadota</taxon>
        <taxon>Alphaproteobacteria</taxon>
        <taxon>Hyphomicrobiales</taxon>
        <taxon>Devosiaceae</taxon>
        <taxon>Devosia</taxon>
    </lineage>
</organism>
<reference evidence="5 6" key="1">
    <citation type="journal article" date="2015" name="Genome Announc.">
        <title>Genome Assemblies of Three Soil-Associated Devosia species: D. insulae, D. limi, and D. soli.</title>
        <authorList>
            <person name="Hassan Y.I."/>
            <person name="Lepp D."/>
            <person name="Zhou T."/>
        </authorList>
    </citation>
    <scope>NUCLEOTIDE SEQUENCE [LARGE SCALE GENOMIC DNA]</scope>
    <source>
        <strain evidence="5 6">DS-56</strain>
    </source>
</reference>
<feature type="domain" description="Calcineurin-like phosphoesterase" evidence="4">
    <location>
        <begin position="52"/>
        <end position="240"/>
    </location>
</feature>
<dbReference type="AlphaFoldDB" id="A0A1E5XV56"/>
<keyword evidence="1" id="KW-0479">Metal-binding</keyword>
<dbReference type="SUPFAM" id="SSF56300">
    <property type="entry name" value="Metallo-dependent phosphatases"/>
    <property type="match status" value="1"/>
</dbReference>
<dbReference type="GO" id="GO:0016020">
    <property type="term" value="C:membrane"/>
    <property type="evidence" value="ECO:0007669"/>
    <property type="project" value="GOC"/>
</dbReference>
<dbReference type="Pfam" id="PF00149">
    <property type="entry name" value="Metallophos"/>
    <property type="match status" value="1"/>
</dbReference>
<comment type="caution">
    <text evidence="5">The sequence shown here is derived from an EMBL/GenBank/DDBJ whole genome shotgun (WGS) entry which is preliminary data.</text>
</comment>
<dbReference type="OrthoDB" id="9780884at2"/>
<evidence type="ECO:0000313" key="5">
    <source>
        <dbReference type="EMBL" id="OEO32473.1"/>
    </source>
</evidence>
<evidence type="ECO:0000256" key="2">
    <source>
        <dbReference type="ARBA" id="ARBA00022801"/>
    </source>
</evidence>
<dbReference type="RefSeq" id="WP_069908427.1">
    <property type="nucleotide sequence ID" value="NZ_LAJE02000072.1"/>
</dbReference>
<protein>
    <submittedName>
        <fullName evidence="5">Metallophosphoesterase</fullName>
    </submittedName>
</protein>
<sequence length="301" mass="32597">MITRRGVLKLFGVGVLGLIATAAYPFIEALARPRVTTYALTPRGWPIGLKLRAAVIADLHACEPWMDLSRIEELCAQTQGLGADVILLLGDYVSGMRLRTGQVANIEWASALGKLTAPLGVHAVLGNHDYWEDRAFQLDHATTPLARTALRDAGIATYVNEVIRLEKDGHPFWLAGLGDQMGILPGGQHDGRHTWGLDDLDGTLAQIPEGEPTLLLAHEPDIFRKVPDRVSLTLSGHTHGGQISLLGWRPWAASLGSRRFPAGHYNVEGCELIVSRGLGCSVIPVRIGNWPEIVLLDLGTA</sequence>
<dbReference type="EMBL" id="LAJE02000072">
    <property type="protein sequence ID" value="OEO32473.1"/>
    <property type="molecule type" value="Genomic_DNA"/>
</dbReference>
<feature type="transmembrane region" description="Helical" evidence="3">
    <location>
        <begin position="7"/>
        <end position="27"/>
    </location>
</feature>
<dbReference type="Gene3D" id="3.60.21.10">
    <property type="match status" value="1"/>
</dbReference>
<dbReference type="InterPro" id="IPR004843">
    <property type="entry name" value="Calcineurin-like_PHP"/>
</dbReference>
<evidence type="ECO:0000259" key="4">
    <source>
        <dbReference type="Pfam" id="PF00149"/>
    </source>
</evidence>
<keyword evidence="3" id="KW-0472">Membrane</keyword>
<dbReference type="Proteomes" id="UP000095463">
    <property type="component" value="Unassembled WGS sequence"/>
</dbReference>
<dbReference type="InterPro" id="IPR029052">
    <property type="entry name" value="Metallo-depent_PP-like"/>
</dbReference>
<evidence type="ECO:0000256" key="1">
    <source>
        <dbReference type="ARBA" id="ARBA00022723"/>
    </source>
</evidence>
<dbReference type="InterPro" id="IPR006311">
    <property type="entry name" value="TAT_signal"/>
</dbReference>
<proteinExistence type="predicted"/>
<evidence type="ECO:0000313" key="6">
    <source>
        <dbReference type="Proteomes" id="UP000095463"/>
    </source>
</evidence>
<dbReference type="GO" id="GO:0008758">
    <property type="term" value="F:UDP-2,3-diacylglucosamine hydrolase activity"/>
    <property type="evidence" value="ECO:0007669"/>
    <property type="project" value="TreeGrafter"/>
</dbReference>
<gene>
    <name evidence="5" type="ORF">VW23_011700</name>
</gene>
<dbReference type="PROSITE" id="PS51318">
    <property type="entry name" value="TAT"/>
    <property type="match status" value="1"/>
</dbReference>
<dbReference type="GO" id="GO:0009245">
    <property type="term" value="P:lipid A biosynthetic process"/>
    <property type="evidence" value="ECO:0007669"/>
    <property type="project" value="TreeGrafter"/>
</dbReference>
<keyword evidence="3" id="KW-1133">Transmembrane helix</keyword>
<keyword evidence="2" id="KW-0378">Hydrolase</keyword>
<name>A0A1E5XV56_9HYPH</name>
<dbReference type="InterPro" id="IPR051158">
    <property type="entry name" value="Metallophosphoesterase_sf"/>
</dbReference>
<dbReference type="PANTHER" id="PTHR31302">
    <property type="entry name" value="TRANSMEMBRANE PROTEIN WITH METALLOPHOSPHOESTERASE DOMAIN-RELATED"/>
    <property type="match status" value="1"/>
</dbReference>
<dbReference type="GO" id="GO:0046872">
    <property type="term" value="F:metal ion binding"/>
    <property type="evidence" value="ECO:0007669"/>
    <property type="project" value="UniProtKB-KW"/>
</dbReference>
<keyword evidence="3" id="KW-0812">Transmembrane</keyword>
<dbReference type="PANTHER" id="PTHR31302:SF31">
    <property type="entry name" value="PHOSPHODIESTERASE YAEI"/>
    <property type="match status" value="1"/>
</dbReference>
<keyword evidence="6" id="KW-1185">Reference proteome</keyword>